<dbReference type="Gene3D" id="3.40.640.10">
    <property type="entry name" value="Type I PLP-dependent aspartate aminotransferase-like (Major domain)"/>
    <property type="match status" value="1"/>
</dbReference>
<gene>
    <name evidence="2" type="ORF">HIJ39_03015</name>
</gene>
<name>A0A7Y0L241_9FIRM</name>
<dbReference type="Gene3D" id="3.90.1150.10">
    <property type="entry name" value="Aspartate Aminotransferase, domain 1"/>
    <property type="match status" value="1"/>
</dbReference>
<dbReference type="Proteomes" id="UP000533476">
    <property type="component" value="Unassembled WGS sequence"/>
</dbReference>
<evidence type="ECO:0000259" key="1">
    <source>
        <dbReference type="Pfam" id="PF00266"/>
    </source>
</evidence>
<feature type="domain" description="Aminotransferase class V" evidence="1">
    <location>
        <begin position="79"/>
        <end position="375"/>
    </location>
</feature>
<dbReference type="InterPro" id="IPR015424">
    <property type="entry name" value="PyrdxlP-dep_Trfase"/>
</dbReference>
<comment type="caution">
    <text evidence="2">The sequence shown here is derived from an EMBL/GenBank/DDBJ whole genome shotgun (WGS) entry which is preliminary data.</text>
</comment>
<evidence type="ECO:0000313" key="2">
    <source>
        <dbReference type="EMBL" id="NMP21326.1"/>
    </source>
</evidence>
<proteinExistence type="predicted"/>
<dbReference type="InterPro" id="IPR015422">
    <property type="entry name" value="PyrdxlP-dep_Trfase_small"/>
</dbReference>
<dbReference type="InterPro" id="IPR000192">
    <property type="entry name" value="Aminotrans_V_dom"/>
</dbReference>
<reference evidence="2 3" key="1">
    <citation type="submission" date="2020-04" db="EMBL/GenBank/DDBJ databases">
        <authorList>
            <person name="Zhang R."/>
            <person name="Schippers A."/>
        </authorList>
    </citation>
    <scope>NUCLEOTIDE SEQUENCE [LARGE SCALE GENOMIC DNA]</scope>
    <source>
        <strain evidence="2 3">DSM 109850</strain>
    </source>
</reference>
<dbReference type="RefSeq" id="WP_169096562.1">
    <property type="nucleotide sequence ID" value="NZ_JABBVZ010000006.1"/>
</dbReference>
<organism evidence="2 3">
    <name type="scientific">Sulfobacillus harzensis</name>
    <dbReference type="NCBI Taxonomy" id="2729629"/>
    <lineage>
        <taxon>Bacteria</taxon>
        <taxon>Bacillati</taxon>
        <taxon>Bacillota</taxon>
        <taxon>Clostridia</taxon>
        <taxon>Eubacteriales</taxon>
        <taxon>Clostridiales Family XVII. Incertae Sedis</taxon>
        <taxon>Sulfobacillus</taxon>
    </lineage>
</organism>
<dbReference type="Pfam" id="PF00266">
    <property type="entry name" value="Aminotran_5"/>
    <property type="match status" value="1"/>
</dbReference>
<dbReference type="SUPFAM" id="SSF53383">
    <property type="entry name" value="PLP-dependent transferases"/>
    <property type="match status" value="1"/>
</dbReference>
<protein>
    <submittedName>
        <fullName evidence="2">Aminotransferase class V-fold PLP-dependent enzyme</fullName>
    </submittedName>
</protein>
<dbReference type="EMBL" id="JABBVZ010000006">
    <property type="protein sequence ID" value="NMP21326.1"/>
    <property type="molecule type" value="Genomic_DNA"/>
</dbReference>
<keyword evidence="2" id="KW-0808">Transferase</keyword>
<sequence length="382" mass="42276">MYGYDLKLLIPAATNRTYLNAGTLGPTPGTALAAAAAGELEWIEAGPGQHNHYVNAKDGVRRFAGRVESRMPGGVVSITENNSESLLRVFWGLRFEAGDEIITTDQEHGAVLLALSSVMRRFDLTVHVVHVDSPGGLLAQVKEKLNGRTRLVVMSHVSCITGWQLPIRGVSELVSGWPDCRLLVDGAQALGNVVVDPEALGADFYVFCGHKWMMAPPGWAGLWVKRERRSDLYTRWPLEDFQSGADLLEEGPFLQYSESGDDLEYGTRAWPRIAGWSITWDYFEEEGFHYHAQYQRGLADQAKERIQAIKGFSVDDPPSSEYQRTALMTVASEQLGSGLYEWLLERDIVAKAAPARYGIRISWAAFNTSDDVERLVAALATV</sequence>
<evidence type="ECO:0000313" key="3">
    <source>
        <dbReference type="Proteomes" id="UP000533476"/>
    </source>
</evidence>
<dbReference type="GO" id="GO:0008483">
    <property type="term" value="F:transaminase activity"/>
    <property type="evidence" value="ECO:0007669"/>
    <property type="project" value="UniProtKB-KW"/>
</dbReference>
<dbReference type="InterPro" id="IPR015421">
    <property type="entry name" value="PyrdxlP-dep_Trfase_major"/>
</dbReference>
<keyword evidence="2" id="KW-0032">Aminotransferase</keyword>
<accession>A0A7Y0L241</accession>
<dbReference type="AlphaFoldDB" id="A0A7Y0L241"/>
<dbReference type="PANTHER" id="PTHR43586">
    <property type="entry name" value="CYSTEINE DESULFURASE"/>
    <property type="match status" value="1"/>
</dbReference>
<keyword evidence="3" id="KW-1185">Reference proteome</keyword>
<dbReference type="PANTHER" id="PTHR43586:SF4">
    <property type="entry name" value="ISOPENICILLIN N EPIMERASE"/>
    <property type="match status" value="1"/>
</dbReference>